<evidence type="ECO:0000259" key="1">
    <source>
        <dbReference type="Pfam" id="PF07734"/>
    </source>
</evidence>
<dbReference type="EMBL" id="CACVBM020001385">
    <property type="protein sequence ID" value="CAA7048157.1"/>
    <property type="molecule type" value="Genomic_DNA"/>
</dbReference>
<proteinExistence type="predicted"/>
<organism evidence="2 3">
    <name type="scientific">Microthlaspi erraticum</name>
    <dbReference type="NCBI Taxonomy" id="1685480"/>
    <lineage>
        <taxon>Eukaryota</taxon>
        <taxon>Viridiplantae</taxon>
        <taxon>Streptophyta</taxon>
        <taxon>Embryophyta</taxon>
        <taxon>Tracheophyta</taxon>
        <taxon>Spermatophyta</taxon>
        <taxon>Magnoliopsida</taxon>
        <taxon>eudicotyledons</taxon>
        <taxon>Gunneridae</taxon>
        <taxon>Pentapetalae</taxon>
        <taxon>rosids</taxon>
        <taxon>malvids</taxon>
        <taxon>Brassicales</taxon>
        <taxon>Brassicaceae</taxon>
        <taxon>Coluteocarpeae</taxon>
        <taxon>Microthlaspi</taxon>
    </lineage>
</organism>
<sequence length="133" mass="15294">MIEAGKVSWSKFLTFDPVSLPDDIVIRLTPSLYIDEVKKVAMFCGKRLYCHIVCIIGEDGYKGDVNLQEGSEESCSASRHVLCSYVPSLVQIKEAKDGQREERKQSDLEKLRYDEMMSRLSFFERRCKTLENS</sequence>
<evidence type="ECO:0000313" key="3">
    <source>
        <dbReference type="Proteomes" id="UP000467841"/>
    </source>
</evidence>
<dbReference type="Pfam" id="PF07734">
    <property type="entry name" value="FBA_1"/>
    <property type="match status" value="1"/>
</dbReference>
<feature type="domain" description="F-box associated beta-propeller type 1" evidence="1">
    <location>
        <begin position="2"/>
        <end position="92"/>
    </location>
</feature>
<dbReference type="OrthoDB" id="1021305at2759"/>
<accession>A0A6D2K8F5</accession>
<name>A0A6D2K8F5_9BRAS</name>
<evidence type="ECO:0000313" key="2">
    <source>
        <dbReference type="EMBL" id="CAA7048157.1"/>
    </source>
</evidence>
<reference evidence="2" key="1">
    <citation type="submission" date="2020-01" db="EMBL/GenBank/DDBJ databases">
        <authorList>
            <person name="Mishra B."/>
        </authorList>
    </citation>
    <scope>NUCLEOTIDE SEQUENCE [LARGE SCALE GENOMIC DNA]</scope>
</reference>
<dbReference type="Proteomes" id="UP000467841">
    <property type="component" value="Unassembled WGS sequence"/>
</dbReference>
<protein>
    <recommendedName>
        <fullName evidence="1">F-box associated beta-propeller type 1 domain-containing protein</fullName>
    </recommendedName>
</protein>
<gene>
    <name evidence="2" type="ORF">MERR_LOCUS35392</name>
</gene>
<keyword evidence="3" id="KW-1185">Reference proteome</keyword>
<dbReference type="InterPro" id="IPR006527">
    <property type="entry name" value="F-box-assoc_dom_typ1"/>
</dbReference>
<dbReference type="AlphaFoldDB" id="A0A6D2K8F5"/>
<comment type="caution">
    <text evidence="2">The sequence shown here is derived from an EMBL/GenBank/DDBJ whole genome shotgun (WGS) entry which is preliminary data.</text>
</comment>